<keyword evidence="3" id="KW-1185">Reference proteome</keyword>
<keyword evidence="1" id="KW-0472">Membrane</keyword>
<protein>
    <submittedName>
        <fullName evidence="2">Uncharacterized protein</fullName>
    </submittedName>
</protein>
<dbReference type="EMBL" id="JAGGLG010000010">
    <property type="protein sequence ID" value="MBP2018105.1"/>
    <property type="molecule type" value="Genomic_DNA"/>
</dbReference>
<keyword evidence="1" id="KW-1133">Transmembrane helix</keyword>
<reference evidence="2 3" key="1">
    <citation type="submission" date="2021-03" db="EMBL/GenBank/DDBJ databases">
        <title>Genomic Encyclopedia of Type Strains, Phase IV (KMG-IV): sequencing the most valuable type-strain genomes for metagenomic binning, comparative biology and taxonomic classification.</title>
        <authorList>
            <person name="Goeker M."/>
        </authorList>
    </citation>
    <scope>NUCLEOTIDE SEQUENCE [LARGE SCALE GENOMIC DNA]</scope>
    <source>
        <strain evidence="2 3">DSM 27138</strain>
    </source>
</reference>
<dbReference type="Proteomes" id="UP001519289">
    <property type="component" value="Unassembled WGS sequence"/>
</dbReference>
<organism evidence="2 3">
    <name type="scientific">Symbiobacterium terraclitae</name>
    <dbReference type="NCBI Taxonomy" id="557451"/>
    <lineage>
        <taxon>Bacteria</taxon>
        <taxon>Bacillati</taxon>
        <taxon>Bacillota</taxon>
        <taxon>Clostridia</taxon>
        <taxon>Eubacteriales</taxon>
        <taxon>Symbiobacteriaceae</taxon>
        <taxon>Symbiobacterium</taxon>
    </lineage>
</organism>
<comment type="caution">
    <text evidence="2">The sequence shown here is derived from an EMBL/GenBank/DDBJ whole genome shotgun (WGS) entry which is preliminary data.</text>
</comment>
<evidence type="ECO:0000313" key="2">
    <source>
        <dbReference type="EMBL" id="MBP2018105.1"/>
    </source>
</evidence>
<accession>A0ABS4JT08</accession>
<feature type="transmembrane region" description="Helical" evidence="1">
    <location>
        <begin position="52"/>
        <end position="75"/>
    </location>
</feature>
<name>A0ABS4JT08_9FIRM</name>
<evidence type="ECO:0000256" key="1">
    <source>
        <dbReference type="SAM" id="Phobius"/>
    </source>
</evidence>
<sequence length="93" mass="9966">MECRRSVATGAAVGLALGMPVFEVFLLTILAIDGGLFDALVAIRYFSRPLNLIFLLVALHAAGGLIGAGAGYMAYRARLRPRPRLRVIPGGRR</sequence>
<evidence type="ECO:0000313" key="3">
    <source>
        <dbReference type="Proteomes" id="UP001519289"/>
    </source>
</evidence>
<dbReference type="RefSeq" id="WP_209466244.1">
    <property type="nucleotide sequence ID" value="NZ_JAGGLG010000010.1"/>
</dbReference>
<gene>
    <name evidence="2" type="ORF">J2Z79_001504</name>
</gene>
<keyword evidence="1" id="KW-0812">Transmembrane</keyword>
<proteinExistence type="predicted"/>
<feature type="transmembrane region" description="Helical" evidence="1">
    <location>
        <begin position="12"/>
        <end position="32"/>
    </location>
</feature>